<keyword evidence="4 7" id="KW-0812">Transmembrane</keyword>
<dbReference type="Proteomes" id="UP000593578">
    <property type="component" value="Unassembled WGS sequence"/>
</dbReference>
<feature type="domain" description="Major facilitator superfamily (MFS) profile" evidence="8">
    <location>
        <begin position="1"/>
        <end position="84"/>
    </location>
</feature>
<keyword evidence="3" id="KW-0813">Transport</keyword>
<dbReference type="InterPro" id="IPR036259">
    <property type="entry name" value="MFS_trans_sf"/>
</dbReference>
<evidence type="ECO:0000259" key="8">
    <source>
        <dbReference type="PROSITE" id="PS50850"/>
    </source>
</evidence>
<dbReference type="Gene3D" id="1.20.1250.20">
    <property type="entry name" value="MFS general substrate transporter like domains"/>
    <property type="match status" value="1"/>
</dbReference>
<proteinExistence type="inferred from homology"/>
<accession>A0A7J8QEG5</accession>
<dbReference type="InterPro" id="IPR005828">
    <property type="entry name" value="MFS_sugar_transport-like"/>
</dbReference>
<evidence type="ECO:0000256" key="4">
    <source>
        <dbReference type="ARBA" id="ARBA00022692"/>
    </source>
</evidence>
<sequence>MRTRLASPPHEALMYGSRIDSLAAIVSSCAALKVCSKFGRKPTIQAASMFFLTRAALRSAAQLLWMLLIGRVLLCICVGFGNEV</sequence>
<dbReference type="GO" id="GO:0016020">
    <property type="term" value="C:membrane"/>
    <property type="evidence" value="ECO:0007669"/>
    <property type="project" value="UniProtKB-SubCell"/>
</dbReference>
<dbReference type="Pfam" id="PF00083">
    <property type="entry name" value="Sugar_tr"/>
    <property type="match status" value="1"/>
</dbReference>
<reference evidence="9 10" key="1">
    <citation type="journal article" date="2019" name="Genome Biol. Evol.">
        <title>Insights into the evolution of the New World diploid cottons (Gossypium, subgenus Houzingenia) based on genome sequencing.</title>
        <authorList>
            <person name="Grover C.E."/>
            <person name="Arick M.A. 2nd"/>
            <person name="Thrash A."/>
            <person name="Conover J.L."/>
            <person name="Sanders W.S."/>
            <person name="Peterson D.G."/>
            <person name="Frelichowski J.E."/>
            <person name="Scheffler J.A."/>
            <person name="Scheffler B.E."/>
            <person name="Wendel J.F."/>
        </authorList>
    </citation>
    <scope>NUCLEOTIDE SEQUENCE [LARGE SCALE GENOMIC DNA]</scope>
    <source>
        <strain evidence="9">8</strain>
        <tissue evidence="9">Leaf</tissue>
    </source>
</reference>
<dbReference type="SUPFAM" id="SSF103473">
    <property type="entry name" value="MFS general substrate transporter"/>
    <property type="match status" value="1"/>
</dbReference>
<dbReference type="PANTHER" id="PTHR23500">
    <property type="entry name" value="SOLUTE CARRIER FAMILY 2, FACILITATED GLUCOSE TRANSPORTER"/>
    <property type="match status" value="1"/>
</dbReference>
<dbReference type="GO" id="GO:0015144">
    <property type="term" value="F:carbohydrate transmembrane transporter activity"/>
    <property type="evidence" value="ECO:0007669"/>
    <property type="project" value="InterPro"/>
</dbReference>
<keyword evidence="5 7" id="KW-1133">Transmembrane helix</keyword>
<evidence type="ECO:0000313" key="9">
    <source>
        <dbReference type="EMBL" id="MBA0599955.1"/>
    </source>
</evidence>
<comment type="subcellular location">
    <subcellularLocation>
        <location evidence="1">Membrane</location>
        <topology evidence="1">Multi-pass membrane protein</topology>
    </subcellularLocation>
</comment>
<keyword evidence="6 7" id="KW-0472">Membrane</keyword>
<protein>
    <recommendedName>
        <fullName evidence="8">Major facilitator superfamily (MFS) profile domain-containing protein</fullName>
    </recommendedName>
</protein>
<dbReference type="InterPro" id="IPR045262">
    <property type="entry name" value="STP/PLT_plant"/>
</dbReference>
<evidence type="ECO:0000313" key="10">
    <source>
        <dbReference type="Proteomes" id="UP000593578"/>
    </source>
</evidence>
<evidence type="ECO:0000256" key="5">
    <source>
        <dbReference type="ARBA" id="ARBA00022989"/>
    </source>
</evidence>
<dbReference type="AlphaFoldDB" id="A0A7J8QEG5"/>
<comment type="caution">
    <text evidence="9">The sequence shown here is derived from an EMBL/GenBank/DDBJ whole genome shotgun (WGS) entry which is preliminary data.</text>
</comment>
<dbReference type="EMBL" id="JABEZZ010000011">
    <property type="protein sequence ID" value="MBA0599955.1"/>
    <property type="molecule type" value="Genomic_DNA"/>
</dbReference>
<evidence type="ECO:0000256" key="6">
    <source>
        <dbReference type="ARBA" id="ARBA00023136"/>
    </source>
</evidence>
<dbReference type="PANTHER" id="PTHR23500:SF371">
    <property type="entry name" value="OS07G0206600 PROTEIN"/>
    <property type="match status" value="1"/>
</dbReference>
<evidence type="ECO:0000256" key="1">
    <source>
        <dbReference type="ARBA" id="ARBA00004141"/>
    </source>
</evidence>
<dbReference type="PROSITE" id="PS50850">
    <property type="entry name" value="MFS"/>
    <property type="match status" value="1"/>
</dbReference>
<gene>
    <name evidence="9" type="ORF">Gorai_006155</name>
</gene>
<name>A0A7J8QEG5_GOSRA</name>
<evidence type="ECO:0000256" key="7">
    <source>
        <dbReference type="SAM" id="Phobius"/>
    </source>
</evidence>
<feature type="transmembrane region" description="Helical" evidence="7">
    <location>
        <begin position="63"/>
        <end position="81"/>
    </location>
</feature>
<comment type="similarity">
    <text evidence="2">Belongs to the major facilitator superfamily. Sugar transporter (TC 2.A.1.1) family.</text>
</comment>
<organism evidence="9 10">
    <name type="scientific">Gossypium raimondii</name>
    <name type="common">Peruvian cotton</name>
    <name type="synonym">Gossypium klotzschianum subsp. raimondii</name>
    <dbReference type="NCBI Taxonomy" id="29730"/>
    <lineage>
        <taxon>Eukaryota</taxon>
        <taxon>Viridiplantae</taxon>
        <taxon>Streptophyta</taxon>
        <taxon>Embryophyta</taxon>
        <taxon>Tracheophyta</taxon>
        <taxon>Spermatophyta</taxon>
        <taxon>Magnoliopsida</taxon>
        <taxon>eudicotyledons</taxon>
        <taxon>Gunneridae</taxon>
        <taxon>Pentapetalae</taxon>
        <taxon>rosids</taxon>
        <taxon>malvids</taxon>
        <taxon>Malvales</taxon>
        <taxon>Malvaceae</taxon>
        <taxon>Malvoideae</taxon>
        <taxon>Gossypium</taxon>
    </lineage>
</organism>
<dbReference type="InterPro" id="IPR020846">
    <property type="entry name" value="MFS_dom"/>
</dbReference>
<evidence type="ECO:0000256" key="2">
    <source>
        <dbReference type="ARBA" id="ARBA00010992"/>
    </source>
</evidence>
<evidence type="ECO:0000256" key="3">
    <source>
        <dbReference type="ARBA" id="ARBA00022448"/>
    </source>
</evidence>